<proteinExistence type="predicted"/>
<dbReference type="AlphaFoldDB" id="A0A927ISJ2"/>
<evidence type="ECO:0000313" key="2">
    <source>
        <dbReference type="Proteomes" id="UP000654108"/>
    </source>
</evidence>
<accession>A0A927ISJ2</accession>
<dbReference type="InterPro" id="IPR019546">
    <property type="entry name" value="TAT_signal_bac_arc"/>
</dbReference>
<gene>
    <name evidence="1" type="ORF">IC608_04690</name>
</gene>
<organism evidence="1 2">
    <name type="scientific">Devosia oryzisoli</name>
    <dbReference type="NCBI Taxonomy" id="2774138"/>
    <lineage>
        <taxon>Bacteria</taxon>
        <taxon>Pseudomonadati</taxon>
        <taxon>Pseudomonadota</taxon>
        <taxon>Alphaproteobacteria</taxon>
        <taxon>Hyphomicrobiales</taxon>
        <taxon>Devosiaceae</taxon>
        <taxon>Devosia</taxon>
    </lineage>
</organism>
<sequence length="51" mass="5738">MYIRKDRRRALKRSALMVLALVVLTPRLDLPDTRHIAALMHAAPLDQSGEG</sequence>
<reference evidence="1" key="1">
    <citation type="submission" date="2020-09" db="EMBL/GenBank/DDBJ databases">
        <title>Genome seq and assembly of Devosia sp.</title>
        <authorList>
            <person name="Chhetri G."/>
        </authorList>
    </citation>
    <scope>NUCLEOTIDE SEQUENCE</scope>
    <source>
        <strain evidence="1">PTR5</strain>
    </source>
</reference>
<dbReference type="EMBL" id="JACYFU010000001">
    <property type="protein sequence ID" value="MBD8064771.1"/>
    <property type="molecule type" value="Genomic_DNA"/>
</dbReference>
<evidence type="ECO:0000313" key="1">
    <source>
        <dbReference type="EMBL" id="MBD8064771.1"/>
    </source>
</evidence>
<name>A0A927ISJ2_9HYPH</name>
<dbReference type="RefSeq" id="WP_191773043.1">
    <property type="nucleotide sequence ID" value="NZ_JACYFU010000001.1"/>
</dbReference>
<dbReference type="NCBIfam" id="TIGR01409">
    <property type="entry name" value="TAT_signal_seq"/>
    <property type="match status" value="1"/>
</dbReference>
<protein>
    <submittedName>
        <fullName evidence="1">Twin-arginine translocation signal domain-containing protein</fullName>
    </submittedName>
</protein>
<keyword evidence="2" id="KW-1185">Reference proteome</keyword>
<dbReference type="Proteomes" id="UP000654108">
    <property type="component" value="Unassembled WGS sequence"/>
</dbReference>
<comment type="caution">
    <text evidence="1">The sequence shown here is derived from an EMBL/GenBank/DDBJ whole genome shotgun (WGS) entry which is preliminary data.</text>
</comment>